<evidence type="ECO:0000256" key="2">
    <source>
        <dbReference type="ARBA" id="ARBA00023125"/>
    </source>
</evidence>
<dbReference type="PROSITE" id="PS50110">
    <property type="entry name" value="RESPONSE_REGULATORY"/>
    <property type="match status" value="1"/>
</dbReference>
<evidence type="ECO:0000259" key="5">
    <source>
        <dbReference type="PROSITE" id="PS50110"/>
    </source>
</evidence>
<dbReference type="Pfam" id="PF00196">
    <property type="entry name" value="GerE"/>
    <property type="match status" value="1"/>
</dbReference>
<dbReference type="SMART" id="SM00448">
    <property type="entry name" value="REC"/>
    <property type="match status" value="1"/>
</dbReference>
<dbReference type="AlphaFoldDB" id="A0A2N8T6Z0"/>
<dbReference type="InterPro" id="IPR000792">
    <property type="entry name" value="Tscrpt_reg_LuxR_C"/>
</dbReference>
<feature type="domain" description="HTH luxR-type" evidence="4">
    <location>
        <begin position="156"/>
        <end position="223"/>
    </location>
</feature>
<dbReference type="InterPro" id="IPR058245">
    <property type="entry name" value="NreC/VraR/RcsB-like_REC"/>
</dbReference>
<dbReference type="GO" id="GO:0003677">
    <property type="term" value="F:DNA binding"/>
    <property type="evidence" value="ECO:0007669"/>
    <property type="project" value="UniProtKB-KW"/>
</dbReference>
<keyword evidence="2 6" id="KW-0238">DNA-binding</keyword>
<evidence type="ECO:0000259" key="4">
    <source>
        <dbReference type="PROSITE" id="PS50043"/>
    </source>
</evidence>
<feature type="domain" description="Response regulatory" evidence="5">
    <location>
        <begin position="10"/>
        <end position="126"/>
    </location>
</feature>
<dbReference type="Gene3D" id="3.40.50.2300">
    <property type="match status" value="1"/>
</dbReference>
<dbReference type="CDD" id="cd06170">
    <property type="entry name" value="LuxR_C_like"/>
    <property type="match status" value="1"/>
</dbReference>
<protein>
    <submittedName>
        <fullName evidence="6">DNA-binding response regulator</fullName>
    </submittedName>
</protein>
<dbReference type="InterPro" id="IPR039420">
    <property type="entry name" value="WalR-like"/>
</dbReference>
<evidence type="ECO:0000256" key="3">
    <source>
        <dbReference type="PROSITE-ProRule" id="PRU00169"/>
    </source>
</evidence>
<accession>A0A2N8T6Z0</accession>
<dbReference type="InterPro" id="IPR011006">
    <property type="entry name" value="CheY-like_superfamily"/>
</dbReference>
<dbReference type="EMBL" id="POUT01000002">
    <property type="protein sequence ID" value="PNG10531.1"/>
    <property type="molecule type" value="Genomic_DNA"/>
</dbReference>
<dbReference type="SMART" id="SM00421">
    <property type="entry name" value="HTH_LUXR"/>
    <property type="match status" value="1"/>
</dbReference>
<evidence type="ECO:0000313" key="7">
    <source>
        <dbReference type="Proteomes" id="UP000236023"/>
    </source>
</evidence>
<dbReference type="RefSeq" id="WP_102893493.1">
    <property type="nucleotide sequence ID" value="NZ_JAMOHU010000001.1"/>
</dbReference>
<dbReference type="InterPro" id="IPR001789">
    <property type="entry name" value="Sig_transdc_resp-reg_receiver"/>
</dbReference>
<proteinExistence type="predicted"/>
<organism evidence="6 7">
    <name type="scientific">Stutzerimonas stutzeri</name>
    <name type="common">Pseudomonas stutzeri</name>
    <dbReference type="NCBI Taxonomy" id="316"/>
    <lineage>
        <taxon>Bacteria</taxon>
        <taxon>Pseudomonadati</taxon>
        <taxon>Pseudomonadota</taxon>
        <taxon>Gammaproteobacteria</taxon>
        <taxon>Pseudomonadales</taxon>
        <taxon>Pseudomonadaceae</taxon>
        <taxon>Stutzerimonas</taxon>
    </lineage>
</organism>
<comment type="caution">
    <text evidence="6">The sequence shown here is derived from an EMBL/GenBank/DDBJ whole genome shotgun (WGS) entry which is preliminary data.</text>
</comment>
<dbReference type="SUPFAM" id="SSF52172">
    <property type="entry name" value="CheY-like"/>
    <property type="match status" value="1"/>
</dbReference>
<dbReference type="PROSITE" id="PS50043">
    <property type="entry name" value="HTH_LUXR_2"/>
    <property type="match status" value="1"/>
</dbReference>
<dbReference type="PANTHER" id="PTHR43214">
    <property type="entry name" value="TWO-COMPONENT RESPONSE REGULATOR"/>
    <property type="match status" value="1"/>
</dbReference>
<evidence type="ECO:0000256" key="1">
    <source>
        <dbReference type="ARBA" id="ARBA00022553"/>
    </source>
</evidence>
<name>A0A2N8T6Z0_STUST</name>
<sequence length="234" mass="25304">MSTERSGPIRVLVVDGHRCILWALEKLIGDAKPAMEVVGSATSPADALALLNKTAPDVVLLGIDLAMQSGFDAISWFRAQSPAKLLVMTTLQDRSVHGQAVLCGACGVLEMAEPAELIVTAITKVVQGQLWLDRATTGRILADCLSRVPARVPDPESQRITSLTEREREIVAALSRYTAMSAVQVAQKLHISEHTLRNHLTSIYGKLGVTSRLGLFVFAQRHGLDMPPAPPKLR</sequence>
<reference evidence="6 7" key="1">
    <citation type="submission" date="2018-01" db="EMBL/GenBank/DDBJ databases">
        <title>Denitrification phenotypes of diverse strains of Pseudomonas stutzeri.</title>
        <authorList>
            <person name="Milligan D.A."/>
            <person name="Bergaust L."/>
            <person name="Bakken L.R."/>
            <person name="Frostegard A."/>
        </authorList>
    </citation>
    <scope>NUCLEOTIDE SEQUENCE [LARGE SCALE GENOMIC DNA]</scope>
    <source>
        <strain evidence="6 7">24a75</strain>
    </source>
</reference>
<dbReference type="SUPFAM" id="SSF46894">
    <property type="entry name" value="C-terminal effector domain of the bipartite response regulators"/>
    <property type="match status" value="1"/>
</dbReference>
<gene>
    <name evidence="6" type="ORF">CXK94_04780</name>
</gene>
<dbReference type="Pfam" id="PF00072">
    <property type="entry name" value="Response_reg"/>
    <property type="match status" value="1"/>
</dbReference>
<comment type="caution">
    <text evidence="3">Lacks conserved residue(s) required for the propagation of feature annotation.</text>
</comment>
<keyword evidence="1" id="KW-0597">Phosphoprotein</keyword>
<dbReference type="InterPro" id="IPR016032">
    <property type="entry name" value="Sig_transdc_resp-reg_C-effctor"/>
</dbReference>
<dbReference type="PANTHER" id="PTHR43214:SF38">
    <property type="entry name" value="NITRATE_NITRITE RESPONSE REGULATOR PROTEIN NARL"/>
    <property type="match status" value="1"/>
</dbReference>
<dbReference type="GO" id="GO:0000160">
    <property type="term" value="P:phosphorelay signal transduction system"/>
    <property type="evidence" value="ECO:0007669"/>
    <property type="project" value="InterPro"/>
</dbReference>
<dbReference type="GO" id="GO:0006355">
    <property type="term" value="P:regulation of DNA-templated transcription"/>
    <property type="evidence" value="ECO:0007669"/>
    <property type="project" value="InterPro"/>
</dbReference>
<evidence type="ECO:0000313" key="6">
    <source>
        <dbReference type="EMBL" id="PNG10531.1"/>
    </source>
</evidence>
<dbReference type="CDD" id="cd17535">
    <property type="entry name" value="REC_NarL-like"/>
    <property type="match status" value="1"/>
</dbReference>
<dbReference type="Proteomes" id="UP000236023">
    <property type="component" value="Unassembled WGS sequence"/>
</dbReference>